<feature type="region of interest" description="Disordered" evidence="1">
    <location>
        <begin position="323"/>
        <end position="487"/>
    </location>
</feature>
<feature type="compositionally biased region" description="Low complexity" evidence="1">
    <location>
        <begin position="341"/>
        <end position="373"/>
    </location>
</feature>
<keyword evidence="4" id="KW-1185">Reference proteome</keyword>
<evidence type="ECO:0000256" key="1">
    <source>
        <dbReference type="SAM" id="MobiDB-lite"/>
    </source>
</evidence>
<feature type="compositionally biased region" description="Polar residues" evidence="1">
    <location>
        <begin position="406"/>
        <end position="429"/>
    </location>
</feature>
<keyword evidence="2" id="KW-0812">Transmembrane</keyword>
<dbReference type="STRING" id="1678637.AC230_01970"/>
<keyword evidence="3" id="KW-0067">ATP-binding</keyword>
<protein>
    <submittedName>
        <fullName evidence="3">ATP-binding protein</fullName>
    </submittedName>
</protein>
<evidence type="ECO:0000256" key="2">
    <source>
        <dbReference type="SAM" id="Phobius"/>
    </source>
</evidence>
<feature type="transmembrane region" description="Helical" evidence="2">
    <location>
        <begin position="109"/>
        <end position="132"/>
    </location>
</feature>
<gene>
    <name evidence="3" type="ORF">AC230_01970</name>
</gene>
<dbReference type="GO" id="GO:0005524">
    <property type="term" value="F:ATP binding"/>
    <property type="evidence" value="ECO:0007669"/>
    <property type="project" value="UniProtKB-KW"/>
</dbReference>
<dbReference type="PATRIC" id="fig|1678637.3.peg.420"/>
<feature type="transmembrane region" description="Helical" evidence="2">
    <location>
        <begin position="75"/>
        <end position="97"/>
    </location>
</feature>
<evidence type="ECO:0000313" key="3">
    <source>
        <dbReference type="EMBL" id="KNB53463.1"/>
    </source>
</evidence>
<dbReference type="RefSeq" id="WP_049714169.1">
    <property type="nucleotide sequence ID" value="NZ_LFXA01000002.1"/>
</dbReference>
<dbReference type="Proteomes" id="UP000037288">
    <property type="component" value="Unassembled WGS sequence"/>
</dbReference>
<organism evidence="3 4">
    <name type="scientific">Streptomyces caatingaensis</name>
    <dbReference type="NCBI Taxonomy" id="1678637"/>
    <lineage>
        <taxon>Bacteria</taxon>
        <taxon>Bacillati</taxon>
        <taxon>Actinomycetota</taxon>
        <taxon>Actinomycetes</taxon>
        <taxon>Kitasatosporales</taxon>
        <taxon>Streptomycetaceae</taxon>
        <taxon>Streptomyces</taxon>
    </lineage>
</organism>
<name>A0A0K9XJH2_9ACTN</name>
<feature type="transmembrane region" description="Helical" evidence="2">
    <location>
        <begin position="256"/>
        <end position="280"/>
    </location>
</feature>
<keyword evidence="2" id="KW-0472">Membrane</keyword>
<comment type="caution">
    <text evidence="3">The sequence shown here is derived from an EMBL/GenBank/DDBJ whole genome shotgun (WGS) entry which is preliminary data.</text>
</comment>
<dbReference type="EMBL" id="LFXA01000002">
    <property type="protein sequence ID" value="KNB53463.1"/>
    <property type="molecule type" value="Genomic_DNA"/>
</dbReference>
<evidence type="ECO:0000313" key="4">
    <source>
        <dbReference type="Proteomes" id="UP000037288"/>
    </source>
</evidence>
<feature type="transmembrane region" description="Helical" evidence="2">
    <location>
        <begin position="194"/>
        <end position="215"/>
    </location>
</feature>
<proteinExistence type="predicted"/>
<dbReference type="AlphaFoldDB" id="A0A0K9XJH2"/>
<keyword evidence="2" id="KW-1133">Transmembrane helix</keyword>
<sequence length="487" mass="48725">MGFCNLPLVDNVCKAVDAIDFVADPGKSITEGLGAWIAKSVGELAASAADLAAKAVDTTTKVDLNAGWFRDNYELILPIALLVIVGTFCMQLVRAAWKRDGQALSQALSGTLVGVMFAFGAIAFTTVALTVVDALSDGLFKAGHSSIADSVRRMIKVSQYGGMYELGWLVPTFVAIGAAIGAFLYWCVMMVRKVGILVLVTLACFAGAGGGWEVAKRWRKGWIEATATLVVSKLLMTIVFLLGVSAMGKTDAKDGLAAVSDAMAGIVVMVMVLLCPYITYRFVHWAADGHGEDLHRSGGAGMAAASRTAQGVGRKAMAMSAGGGGGAALAAAAPQGPPQVPGQLLAKAAPSSSGSGSNSDSDNDSGSGTSSGTSGPGSGSSGSHGEGGSGDEPTPTPPPRFAADDSGSSSPQSGRLTGQGNGMPAQQSGLMAAGSQPGASLASGSGLIGQGPPAPTPQGPAVSTPRPQPATRSGETAAPPSPPATGS</sequence>
<feature type="transmembrane region" description="Helical" evidence="2">
    <location>
        <begin position="221"/>
        <end position="244"/>
    </location>
</feature>
<feature type="compositionally biased region" description="Low complexity" evidence="1">
    <location>
        <begin position="432"/>
        <end position="445"/>
    </location>
</feature>
<accession>A0A0K9XJH2</accession>
<reference evidence="4" key="1">
    <citation type="submission" date="2015-07" db="EMBL/GenBank/DDBJ databases">
        <title>Draft genome sequence of Streptomyces sp. CMAA 1322, a bacterium isolated from Caatinga biome, from dry forest semiarid of Brazil.</title>
        <authorList>
            <person name="Santos S.N."/>
            <person name="Gacesa R."/>
            <person name="Taketani R.G."/>
            <person name="Long P.F."/>
            <person name="Melo I.S."/>
        </authorList>
    </citation>
    <scope>NUCLEOTIDE SEQUENCE [LARGE SCALE GENOMIC DNA]</scope>
    <source>
        <strain evidence="4">CMAA 1322</strain>
    </source>
</reference>
<feature type="compositionally biased region" description="Gly residues" evidence="1">
    <location>
        <begin position="374"/>
        <end position="390"/>
    </location>
</feature>
<dbReference type="OrthoDB" id="5181663at2"/>
<feature type="transmembrane region" description="Helical" evidence="2">
    <location>
        <begin position="166"/>
        <end position="187"/>
    </location>
</feature>
<keyword evidence="3" id="KW-0547">Nucleotide-binding</keyword>